<feature type="transmembrane region" description="Helical" evidence="7">
    <location>
        <begin position="81"/>
        <end position="103"/>
    </location>
</feature>
<dbReference type="EMBL" id="RPOK01000001">
    <property type="protein sequence ID" value="RPJ67931.1"/>
    <property type="molecule type" value="Genomic_DNA"/>
</dbReference>
<dbReference type="GO" id="GO:0016020">
    <property type="term" value="C:membrane"/>
    <property type="evidence" value="ECO:0007669"/>
    <property type="project" value="InterPro"/>
</dbReference>
<comment type="subcellular location">
    <subcellularLocation>
        <location evidence="1">Endomembrane system</location>
        <topology evidence="1">Multi-pass membrane protein</topology>
    </subcellularLocation>
</comment>
<comment type="caution">
    <text evidence="8">The sequence shown here is derived from an EMBL/GenBank/DDBJ whole genome shotgun (WGS) entry which is preliminary data.</text>
</comment>
<dbReference type="GO" id="GO:0012505">
    <property type="term" value="C:endomembrane system"/>
    <property type="evidence" value="ECO:0007669"/>
    <property type="project" value="UniProtKB-SubCell"/>
</dbReference>
<feature type="binding site" evidence="6">
    <location>
        <position position="68"/>
    </location>
    <ligand>
        <name>Zn(2+)</name>
        <dbReference type="ChEBI" id="CHEBI:29105"/>
    </ligand>
</feature>
<feature type="transmembrane region" description="Helical" evidence="7">
    <location>
        <begin position="45"/>
        <end position="69"/>
    </location>
</feature>
<proteinExistence type="inferred from homology"/>
<reference evidence="8 9" key="1">
    <citation type="submission" date="2018-11" db="EMBL/GenBank/DDBJ databases">
        <authorList>
            <person name="Ye M.-Q."/>
            <person name="Du Z.-J."/>
        </authorList>
    </citation>
    <scope>NUCLEOTIDE SEQUENCE [LARGE SCALE GENOMIC DNA]</scope>
    <source>
        <strain evidence="8 9">U0105</strain>
    </source>
</reference>
<dbReference type="Pfam" id="PF03006">
    <property type="entry name" value="HlyIII"/>
    <property type="match status" value="1"/>
</dbReference>
<feature type="transmembrane region" description="Helical" evidence="7">
    <location>
        <begin position="162"/>
        <end position="182"/>
    </location>
</feature>
<protein>
    <submittedName>
        <fullName evidence="8">Hemolysin III family protein</fullName>
    </submittedName>
</protein>
<keyword evidence="6" id="KW-0862">Zinc</keyword>
<feature type="transmembrane region" description="Helical" evidence="7">
    <location>
        <begin position="20"/>
        <end position="39"/>
    </location>
</feature>
<dbReference type="PANTHER" id="PTHR20855:SF129">
    <property type="entry name" value="HEMOLYSIN-3 HOMOLOG"/>
    <property type="match status" value="1"/>
</dbReference>
<dbReference type="GO" id="GO:0046872">
    <property type="term" value="F:metal ion binding"/>
    <property type="evidence" value="ECO:0007669"/>
    <property type="project" value="UniProtKB-KW"/>
</dbReference>
<comment type="similarity">
    <text evidence="2">Belongs to the UPF0073 (Hly-III) family.</text>
</comment>
<keyword evidence="5 7" id="KW-0472">Membrane</keyword>
<dbReference type="RefSeq" id="WP_124025934.1">
    <property type="nucleotide sequence ID" value="NZ_JBHRSN010000005.1"/>
</dbReference>
<feature type="transmembrane region" description="Helical" evidence="7">
    <location>
        <begin position="191"/>
        <end position="212"/>
    </location>
</feature>
<dbReference type="PANTHER" id="PTHR20855">
    <property type="entry name" value="ADIPOR/PROGESTIN RECEPTOR-RELATED"/>
    <property type="match status" value="1"/>
</dbReference>
<evidence type="ECO:0000256" key="7">
    <source>
        <dbReference type="SAM" id="Phobius"/>
    </source>
</evidence>
<accession>A0A3N5YPV0</accession>
<sequence>MQKVTTPIHRYSSSEELINALTHGAGFLAAIAGLVSMLYRADSYIAITASAIYGSTLILMFLTSTVYHAITHTETKRWLKLFDHSAIYLLIAGTYTPFTLLAIGGTLGVIATAVVWILAIGGVAFKCIAGQRFPKVAVTTYLILGWIIVLLIYPLYQALPGAGLWLLVAGGVCFSVGVLFYVAKNKQYTHAIWHVFVLAGCSFHYFSVYYFVV</sequence>
<evidence type="ECO:0000256" key="1">
    <source>
        <dbReference type="ARBA" id="ARBA00004127"/>
    </source>
</evidence>
<feature type="transmembrane region" description="Helical" evidence="7">
    <location>
        <begin position="109"/>
        <end position="129"/>
    </location>
</feature>
<keyword evidence="3 7" id="KW-0812">Transmembrane</keyword>
<evidence type="ECO:0000256" key="4">
    <source>
        <dbReference type="ARBA" id="ARBA00022989"/>
    </source>
</evidence>
<dbReference type="NCBIfam" id="TIGR01065">
    <property type="entry name" value="hlyIII"/>
    <property type="match status" value="1"/>
</dbReference>
<keyword evidence="4 7" id="KW-1133">Transmembrane helix</keyword>
<evidence type="ECO:0000256" key="6">
    <source>
        <dbReference type="PIRSR" id="PIRSR604254-1"/>
    </source>
</evidence>
<name>A0A3N5YPV0_9ALTE</name>
<keyword evidence="6" id="KW-0479">Metal-binding</keyword>
<evidence type="ECO:0000256" key="3">
    <source>
        <dbReference type="ARBA" id="ARBA00022692"/>
    </source>
</evidence>
<dbReference type="AlphaFoldDB" id="A0A3N5YPV0"/>
<evidence type="ECO:0000256" key="2">
    <source>
        <dbReference type="ARBA" id="ARBA00008488"/>
    </source>
</evidence>
<gene>
    <name evidence="8" type="ORF">DRW07_00520</name>
</gene>
<feature type="transmembrane region" description="Helical" evidence="7">
    <location>
        <begin position="136"/>
        <end position="156"/>
    </location>
</feature>
<dbReference type="InterPro" id="IPR004254">
    <property type="entry name" value="AdipoR/HlyIII-related"/>
</dbReference>
<dbReference type="Proteomes" id="UP000275281">
    <property type="component" value="Unassembled WGS sequence"/>
</dbReference>
<feature type="binding site" evidence="6">
    <location>
        <position position="194"/>
    </location>
    <ligand>
        <name>Zn(2+)</name>
        <dbReference type="ChEBI" id="CHEBI:29105"/>
    </ligand>
</feature>
<dbReference type="GO" id="GO:0140911">
    <property type="term" value="F:pore-forming activity"/>
    <property type="evidence" value="ECO:0007669"/>
    <property type="project" value="InterPro"/>
</dbReference>
<evidence type="ECO:0000313" key="8">
    <source>
        <dbReference type="EMBL" id="RPJ67931.1"/>
    </source>
</evidence>
<dbReference type="OrthoDB" id="9813689at2"/>
<feature type="binding site" evidence="6">
    <location>
        <position position="190"/>
    </location>
    <ligand>
        <name>Zn(2+)</name>
        <dbReference type="ChEBI" id="CHEBI:29105"/>
    </ligand>
</feature>
<evidence type="ECO:0000313" key="9">
    <source>
        <dbReference type="Proteomes" id="UP000275281"/>
    </source>
</evidence>
<organism evidence="8 9">
    <name type="scientific">Alteromonas sediminis</name>
    <dbReference type="NCBI Taxonomy" id="2259342"/>
    <lineage>
        <taxon>Bacteria</taxon>
        <taxon>Pseudomonadati</taxon>
        <taxon>Pseudomonadota</taxon>
        <taxon>Gammaproteobacteria</taxon>
        <taxon>Alteromonadales</taxon>
        <taxon>Alteromonadaceae</taxon>
        <taxon>Alteromonas/Salinimonas group</taxon>
        <taxon>Alteromonas</taxon>
    </lineage>
</organism>
<evidence type="ECO:0000256" key="5">
    <source>
        <dbReference type="ARBA" id="ARBA00023136"/>
    </source>
</evidence>
<keyword evidence="9" id="KW-1185">Reference proteome</keyword>
<dbReference type="InterPro" id="IPR005744">
    <property type="entry name" value="Hy-lIII"/>
</dbReference>